<dbReference type="InterPro" id="IPR008258">
    <property type="entry name" value="Transglycosylase_SLT_dom_1"/>
</dbReference>
<proteinExistence type="inferred from homology"/>
<dbReference type="Pfam" id="PF14718">
    <property type="entry name" value="SLT_L"/>
    <property type="match status" value="1"/>
</dbReference>
<reference evidence="5 6" key="1">
    <citation type="submission" date="2018-11" db="EMBL/GenBank/DDBJ databases">
        <title>Genomic Encyclopedia of Type Strains, Phase IV (KMG-IV): sequencing the most valuable type-strain genomes for metagenomic binning, comparative biology and taxonomic classification.</title>
        <authorList>
            <person name="Goeker M."/>
        </authorList>
    </citation>
    <scope>NUCLEOTIDE SEQUENCE [LARGE SCALE GENOMIC DNA]</scope>
    <source>
        <strain evidence="5 6">DSM 100316</strain>
    </source>
</reference>
<dbReference type="Gene3D" id="1.25.20.10">
    <property type="entry name" value="Bacterial muramidases"/>
    <property type="match status" value="1"/>
</dbReference>
<dbReference type="AlphaFoldDB" id="A0A3N2E107"/>
<evidence type="ECO:0000313" key="5">
    <source>
        <dbReference type="EMBL" id="ROS05319.1"/>
    </source>
</evidence>
<dbReference type="Pfam" id="PF00760">
    <property type="entry name" value="Cucumo_coat"/>
    <property type="match status" value="1"/>
</dbReference>
<comment type="caution">
    <text evidence="5">The sequence shown here is derived from an EMBL/GenBank/DDBJ whole genome shotgun (WGS) entry which is preliminary data.</text>
</comment>
<dbReference type="CDD" id="cd13401">
    <property type="entry name" value="Slt70-like"/>
    <property type="match status" value="1"/>
</dbReference>
<dbReference type="Pfam" id="PF01464">
    <property type="entry name" value="SLT"/>
    <property type="match status" value="1"/>
</dbReference>
<organism evidence="5 6">
    <name type="scientific">Sinobacterium caligoides</name>
    <dbReference type="NCBI Taxonomy" id="933926"/>
    <lineage>
        <taxon>Bacteria</taxon>
        <taxon>Pseudomonadati</taxon>
        <taxon>Pseudomonadota</taxon>
        <taxon>Gammaproteobacteria</taxon>
        <taxon>Cellvibrionales</taxon>
        <taxon>Spongiibacteraceae</taxon>
        <taxon>Sinobacterium</taxon>
    </lineage>
</organism>
<dbReference type="Gene3D" id="1.10.530.10">
    <property type="match status" value="1"/>
</dbReference>
<sequence length="685" mass="79328">MLYARFLTYQTISSNLEELFSNALYLIVESTMFSGRSYVNTSIIISLFALSVSSWAATIEQQRSDFKQAAKLSSDSASPRYQQLKQQLVDYPLYPYLDYYEVRNKIKTIDTKQLHKFIDKHADMPIAGTLIHRRLTHLGKTRQWQEYLDTAKQVPHNKRLACYYYTAQLHKGDRQQAYHGAEQLWLTGKSQDDACDPLFKQWNKDGKLTAELIWQRQQLAAKANNISLVKYLDRRAQGKYNSYSKDLIRAYQSPRHFNQPSSVNGKHDIAPTLITTAARRLAYLDPEQARRLWLHYPNSVVSISASERAAINQHIATRLLRKSADNTWAREQASKYSKQYPRLAEQVLQQYLGTSSWQPLQRFINGLPDDVRHQQRWQYWLARSQEKQKINPEHVAAIYRELSHQRHYYGFLAAERIKRPVHFQHVPYRVASLDTASVKATPAFQRIEELLAIGYNKTASKEWRYLLANISAKQQPALGQLAIKRGWGNYAIRQAAQQQQLNNLGLRAPLAFEQTMRQAAKKRKIDPSWAFSIARQESLFNSSVHSSAGAIGLMQLMPSTAKDVAKDYRIPFRNRRDLEKPEVNIALGTSYLAQLQERFKGNRVYATAAYNAGPNRVSQWLKQRPNLDDDVWTETVPFTETRNYVKNVAAFAKIYDYQLSHHKQFSVYQLQPELALNKDRTPTDQ</sequence>
<dbReference type="PANTHER" id="PTHR37423:SF5">
    <property type="entry name" value="SOLUBLE LYTIC MUREIN TRANSGLYCOSYLASE"/>
    <property type="match status" value="1"/>
</dbReference>
<dbReference type="SUPFAM" id="SSF48435">
    <property type="entry name" value="Bacterial muramidases"/>
    <property type="match status" value="1"/>
</dbReference>
<dbReference type="GO" id="GO:0004553">
    <property type="term" value="F:hydrolase activity, hydrolyzing O-glycosyl compounds"/>
    <property type="evidence" value="ECO:0007669"/>
    <property type="project" value="InterPro"/>
</dbReference>
<dbReference type="InterPro" id="IPR037061">
    <property type="entry name" value="Lytic_TGlycoase_superhlx_L_sf"/>
</dbReference>
<dbReference type="OrthoDB" id="92254at2"/>
<dbReference type="Gene3D" id="1.10.1240.20">
    <property type="entry name" value="Lytic transglycosylase, superhelical linker domain"/>
    <property type="match status" value="1"/>
</dbReference>
<feature type="domain" description="Transglycosylase SLT" evidence="3">
    <location>
        <begin position="516"/>
        <end position="631"/>
    </location>
</feature>
<keyword evidence="6" id="KW-1185">Reference proteome</keyword>
<feature type="domain" description="Lytic transglycosylase superhelical linker" evidence="4">
    <location>
        <begin position="438"/>
        <end position="504"/>
    </location>
</feature>
<evidence type="ECO:0000256" key="1">
    <source>
        <dbReference type="ARBA" id="ARBA00007734"/>
    </source>
</evidence>
<evidence type="ECO:0000313" key="6">
    <source>
        <dbReference type="Proteomes" id="UP000275394"/>
    </source>
</evidence>
<dbReference type="PANTHER" id="PTHR37423">
    <property type="entry name" value="SOLUBLE LYTIC MUREIN TRANSGLYCOSYLASE-RELATED"/>
    <property type="match status" value="1"/>
</dbReference>
<evidence type="ECO:0000259" key="4">
    <source>
        <dbReference type="Pfam" id="PF14718"/>
    </source>
</evidence>
<dbReference type="SUPFAM" id="SSF53955">
    <property type="entry name" value="Lysozyme-like"/>
    <property type="match status" value="1"/>
</dbReference>
<dbReference type="InterPro" id="IPR023346">
    <property type="entry name" value="Lysozyme-like_dom_sf"/>
</dbReference>
<gene>
    <name evidence="5" type="ORF">EDC56_0849</name>
</gene>
<evidence type="ECO:0000256" key="2">
    <source>
        <dbReference type="ARBA" id="ARBA00022729"/>
    </source>
</evidence>
<protein>
    <submittedName>
        <fullName evidence="5">Soluble lytic murein transglycosylase</fullName>
    </submittedName>
</protein>
<keyword evidence="2" id="KW-0732">Signal</keyword>
<dbReference type="Proteomes" id="UP000275394">
    <property type="component" value="Unassembled WGS sequence"/>
</dbReference>
<dbReference type="GO" id="GO:0042597">
    <property type="term" value="C:periplasmic space"/>
    <property type="evidence" value="ECO:0007669"/>
    <property type="project" value="InterPro"/>
</dbReference>
<dbReference type="InterPro" id="IPR012289">
    <property type="entry name" value="Lytic_TGlycosylase_superhlx_L"/>
</dbReference>
<accession>A0A3N2E107</accession>
<dbReference type="EMBL" id="RKHR01000003">
    <property type="protein sequence ID" value="ROS05319.1"/>
    <property type="molecule type" value="Genomic_DNA"/>
</dbReference>
<name>A0A3N2E107_9GAMM</name>
<evidence type="ECO:0000259" key="3">
    <source>
        <dbReference type="Pfam" id="PF01464"/>
    </source>
</evidence>
<dbReference type="InterPro" id="IPR008939">
    <property type="entry name" value="Lytic_TGlycosylase_superhlx_U"/>
</dbReference>
<comment type="similarity">
    <text evidence="1">Belongs to the transglycosylase Slt family.</text>
</comment>